<protein>
    <submittedName>
        <fullName evidence="8">Hydrogenase</fullName>
    </submittedName>
</protein>
<feature type="domain" description="PAS" evidence="5">
    <location>
        <begin position="412"/>
        <end position="482"/>
    </location>
</feature>
<dbReference type="SUPFAM" id="SSF53920">
    <property type="entry name" value="Fe-only hydrogenase"/>
    <property type="match status" value="1"/>
</dbReference>
<name>A0A419T3P7_9FIRM</name>
<evidence type="ECO:0000313" key="9">
    <source>
        <dbReference type="Proteomes" id="UP000284177"/>
    </source>
</evidence>
<dbReference type="GO" id="GO:0006355">
    <property type="term" value="P:regulation of DNA-templated transcription"/>
    <property type="evidence" value="ECO:0007669"/>
    <property type="project" value="InterPro"/>
</dbReference>
<feature type="domain" description="4Fe-4S" evidence="7">
    <location>
        <begin position="360"/>
        <end position="421"/>
    </location>
</feature>
<dbReference type="PROSITE" id="PS50112">
    <property type="entry name" value="PAS"/>
    <property type="match status" value="1"/>
</dbReference>
<evidence type="ECO:0000256" key="3">
    <source>
        <dbReference type="ARBA" id="ARBA00023004"/>
    </source>
</evidence>
<dbReference type="Gene3D" id="3.40.950.10">
    <property type="entry name" value="Fe-only Hydrogenase (Larger Subunit), Chain L, domain 3"/>
    <property type="match status" value="1"/>
</dbReference>
<dbReference type="SMART" id="SM00091">
    <property type="entry name" value="PAS"/>
    <property type="match status" value="1"/>
</dbReference>
<proteinExistence type="predicted"/>
<reference evidence="8 9" key="1">
    <citation type="submission" date="2016-08" db="EMBL/GenBank/DDBJ databases">
        <title>Novel Firmicutes and Novel Genomes.</title>
        <authorList>
            <person name="Poppleton D.I."/>
            <person name="Gribaldo S."/>
        </authorList>
    </citation>
    <scope>NUCLEOTIDE SEQUENCE [LARGE SCALE GENOMIC DNA]</scope>
    <source>
        <strain evidence="8 9">CTT3</strain>
    </source>
</reference>
<dbReference type="InterPro" id="IPR007202">
    <property type="entry name" value="4Fe-4S_dom"/>
</dbReference>
<dbReference type="PROSITE" id="PS00198">
    <property type="entry name" value="4FE4S_FER_1"/>
    <property type="match status" value="1"/>
</dbReference>
<evidence type="ECO:0000259" key="6">
    <source>
        <dbReference type="PROSITE" id="PS51379"/>
    </source>
</evidence>
<dbReference type="PROSITE" id="PS51656">
    <property type="entry name" value="4FE4S"/>
    <property type="match status" value="1"/>
</dbReference>
<keyword evidence="3" id="KW-0408">Iron</keyword>
<dbReference type="Pfam" id="PF02906">
    <property type="entry name" value="Fe_hyd_lg_C"/>
    <property type="match status" value="1"/>
</dbReference>
<dbReference type="AlphaFoldDB" id="A0A419T3P7"/>
<dbReference type="InterPro" id="IPR009016">
    <property type="entry name" value="Fe_hydrogenase"/>
</dbReference>
<feature type="domain" description="4Fe-4S ferredoxin-type" evidence="6">
    <location>
        <begin position="2"/>
        <end position="30"/>
    </location>
</feature>
<dbReference type="OrthoDB" id="9798098at2"/>
<keyword evidence="9" id="KW-1185">Reference proteome</keyword>
<dbReference type="NCBIfam" id="TIGR00229">
    <property type="entry name" value="sensory_box"/>
    <property type="match status" value="1"/>
</dbReference>
<keyword evidence="4" id="KW-0411">Iron-sulfur</keyword>
<dbReference type="Gene3D" id="3.30.450.20">
    <property type="entry name" value="PAS domain"/>
    <property type="match status" value="1"/>
</dbReference>
<dbReference type="PANTHER" id="PTHR11615">
    <property type="entry name" value="NITRATE, FORMATE, IRON DEHYDROGENASE"/>
    <property type="match status" value="1"/>
</dbReference>
<dbReference type="GO" id="GO:0051539">
    <property type="term" value="F:4 iron, 4 sulfur cluster binding"/>
    <property type="evidence" value="ECO:0007669"/>
    <property type="project" value="UniProtKB-KW"/>
</dbReference>
<evidence type="ECO:0000256" key="2">
    <source>
        <dbReference type="ARBA" id="ARBA00022723"/>
    </source>
</evidence>
<dbReference type="InterPro" id="IPR017900">
    <property type="entry name" value="4Fe4S_Fe_S_CS"/>
</dbReference>
<dbReference type="InterPro" id="IPR004108">
    <property type="entry name" value="Fe_hydrogenase_lsu_C"/>
</dbReference>
<dbReference type="InterPro" id="IPR050340">
    <property type="entry name" value="Cytosolic_Fe-S_CAF"/>
</dbReference>
<dbReference type="InterPro" id="IPR013767">
    <property type="entry name" value="PAS_fold"/>
</dbReference>
<evidence type="ECO:0000259" key="7">
    <source>
        <dbReference type="PROSITE" id="PS51656"/>
    </source>
</evidence>
<dbReference type="EMBL" id="MCIB01000013">
    <property type="protein sequence ID" value="RKD32075.1"/>
    <property type="molecule type" value="Genomic_DNA"/>
</dbReference>
<keyword evidence="1" id="KW-0004">4Fe-4S</keyword>
<accession>A0A419T3P7</accession>
<evidence type="ECO:0000259" key="5">
    <source>
        <dbReference type="PROSITE" id="PS50112"/>
    </source>
</evidence>
<evidence type="ECO:0000256" key="1">
    <source>
        <dbReference type="ARBA" id="ARBA00022485"/>
    </source>
</evidence>
<organism evidence="8 9">
    <name type="scientific">Thermohalobacter berrensis</name>
    <dbReference type="NCBI Taxonomy" id="99594"/>
    <lineage>
        <taxon>Bacteria</taxon>
        <taxon>Bacillati</taxon>
        <taxon>Bacillota</taxon>
        <taxon>Tissierellia</taxon>
        <taxon>Tissierellales</taxon>
        <taxon>Thermohalobacteraceae</taxon>
        <taxon>Thermohalobacter</taxon>
    </lineage>
</organism>
<dbReference type="Proteomes" id="UP000284177">
    <property type="component" value="Unassembled WGS sequence"/>
</dbReference>
<dbReference type="Gene3D" id="3.30.70.20">
    <property type="match status" value="1"/>
</dbReference>
<comment type="caution">
    <text evidence="8">The sequence shown here is derived from an EMBL/GenBank/DDBJ whole genome shotgun (WGS) entry which is preliminary data.</text>
</comment>
<dbReference type="Pfam" id="PF13237">
    <property type="entry name" value="Fer4_10"/>
    <property type="match status" value="1"/>
</dbReference>
<dbReference type="SUPFAM" id="SSF55785">
    <property type="entry name" value="PYP-like sensor domain (PAS domain)"/>
    <property type="match status" value="1"/>
</dbReference>
<dbReference type="Pfam" id="PF04060">
    <property type="entry name" value="FeS"/>
    <property type="match status" value="1"/>
</dbReference>
<feature type="domain" description="4Fe-4S ferredoxin-type" evidence="6">
    <location>
        <begin position="31"/>
        <end position="60"/>
    </location>
</feature>
<dbReference type="CDD" id="cd00130">
    <property type="entry name" value="PAS"/>
    <property type="match status" value="1"/>
</dbReference>
<dbReference type="SUPFAM" id="SSF54862">
    <property type="entry name" value="4Fe-4S ferredoxins"/>
    <property type="match status" value="1"/>
</dbReference>
<dbReference type="InterPro" id="IPR017896">
    <property type="entry name" value="4Fe4S_Fe-S-bd"/>
</dbReference>
<dbReference type="InterPro" id="IPR035965">
    <property type="entry name" value="PAS-like_dom_sf"/>
</dbReference>
<evidence type="ECO:0000313" key="8">
    <source>
        <dbReference type="EMBL" id="RKD32075.1"/>
    </source>
</evidence>
<evidence type="ECO:0000256" key="4">
    <source>
        <dbReference type="ARBA" id="ARBA00023014"/>
    </source>
</evidence>
<dbReference type="PROSITE" id="PS51379">
    <property type="entry name" value="4FE4S_FER_2"/>
    <property type="match status" value="2"/>
</dbReference>
<keyword evidence="2" id="KW-0479">Metal-binding</keyword>
<dbReference type="Pfam" id="PF00989">
    <property type="entry name" value="PAS"/>
    <property type="match status" value="1"/>
</dbReference>
<sequence>MKFLNFSEANCKNCYKCLRHCPVKAIKIKNGQAKIVEDRCIGCGQCLVVCPQDARNIKSDLKEVKNAIKEGKKVIASIAPSFAGAFDINDGGQIVTALKKLGFSAVEETAIGAEIVAKLYKEYIEEKEYENIITTSCPSANYLIEKYYPSLVKYMMPVVSPMVAHGKVIKYNYGMDSYVVFIGPCTAKKIEAANFQHKDIVNAVLTFEELSEWFKEENLKINELKPQSFDAEAQKRGKEFPIGGGVLNSFLDKEINKKYHFISVDGIKESMEIFESLSSGNLKKVCLEVNVCTGSCIGGPVMPNGELDFFRRLIKVKEYVKGKDNYTEIENEYKNQIHRLNFTKRFFDKSLNKNKANEDEIKKILREMGKYEKSDELNCGACGYNTCREKAQAVYEGMAEMEMCLPHMRSKAESLNHVIVENSPNIIILVDRELKIKEFNPTAERIFNVKADNIIGKPISILIDDTKFNEVKKNKKSILKEKVSYSLYGVVLMQNIIYLEKQGVILAIMVDITAEEANKKELIKVKENTLDAAQSVIEKQMRVAQEIASLLGETTAETKMILTKLKKLTMGETGDIK</sequence>
<gene>
    <name evidence="8" type="ORF">BET03_11390</name>
</gene>
<dbReference type="Gene3D" id="3.40.50.1780">
    <property type="match status" value="1"/>
</dbReference>
<dbReference type="GO" id="GO:0046872">
    <property type="term" value="F:metal ion binding"/>
    <property type="evidence" value="ECO:0007669"/>
    <property type="project" value="UniProtKB-KW"/>
</dbReference>
<dbReference type="Gene3D" id="1.10.15.40">
    <property type="entry name" value="Electron transport complex subunit B, putative Fe-S cluster"/>
    <property type="match status" value="1"/>
</dbReference>
<dbReference type="InterPro" id="IPR000014">
    <property type="entry name" value="PAS"/>
</dbReference>
<dbReference type="RefSeq" id="WP_120168905.1">
    <property type="nucleotide sequence ID" value="NZ_MCIB01000013.1"/>
</dbReference>